<dbReference type="SUPFAM" id="SSF103473">
    <property type="entry name" value="MFS general substrate transporter"/>
    <property type="match status" value="1"/>
</dbReference>
<dbReference type="RefSeq" id="XP_013421062.1">
    <property type="nucleotide sequence ID" value="XM_013565608.1"/>
</dbReference>
<dbReference type="InParanoid" id="A0A1S3KEY8"/>
<feature type="transmembrane region" description="Helical" evidence="5">
    <location>
        <begin position="408"/>
        <end position="434"/>
    </location>
</feature>
<proteinExistence type="predicted"/>
<evidence type="ECO:0000256" key="3">
    <source>
        <dbReference type="ARBA" id="ARBA00022989"/>
    </source>
</evidence>
<accession>A0A1S3KEY8</accession>
<feature type="transmembrane region" description="Helical" evidence="5">
    <location>
        <begin position="236"/>
        <end position="254"/>
    </location>
</feature>
<feature type="transmembrane region" description="Helical" evidence="5">
    <location>
        <begin position="446"/>
        <end position="467"/>
    </location>
</feature>
<feature type="transmembrane region" description="Helical" evidence="5">
    <location>
        <begin position="473"/>
        <end position="493"/>
    </location>
</feature>
<keyword evidence="4 5" id="KW-0472">Membrane</keyword>
<feature type="transmembrane region" description="Helical" evidence="5">
    <location>
        <begin position="20"/>
        <end position="45"/>
    </location>
</feature>
<dbReference type="InterPro" id="IPR020846">
    <property type="entry name" value="MFS_dom"/>
</dbReference>
<dbReference type="Gene3D" id="1.20.1250.20">
    <property type="entry name" value="MFS general substrate transporter like domains"/>
    <property type="match status" value="1"/>
</dbReference>
<evidence type="ECO:0000256" key="2">
    <source>
        <dbReference type="ARBA" id="ARBA00022692"/>
    </source>
</evidence>
<dbReference type="KEGG" id="lak:106181280"/>
<protein>
    <submittedName>
        <fullName evidence="8">Organic cation transporter protein</fullName>
    </submittedName>
</protein>
<feature type="transmembrane region" description="Helical" evidence="5">
    <location>
        <begin position="323"/>
        <end position="340"/>
    </location>
</feature>
<feature type="transmembrane region" description="Helical" evidence="5">
    <location>
        <begin position="209"/>
        <end position="230"/>
    </location>
</feature>
<comment type="subcellular location">
    <subcellularLocation>
        <location evidence="1">Membrane</location>
        <topology evidence="1">Multi-pass membrane protein</topology>
    </subcellularLocation>
</comment>
<keyword evidence="7" id="KW-1185">Reference proteome</keyword>
<keyword evidence="3 5" id="KW-1133">Transmembrane helix</keyword>
<dbReference type="InterPro" id="IPR005828">
    <property type="entry name" value="MFS_sugar_transport-like"/>
</dbReference>
<feature type="transmembrane region" description="Helical" evidence="5">
    <location>
        <begin position="181"/>
        <end position="202"/>
    </location>
</feature>
<dbReference type="GeneID" id="106181280"/>
<sequence length="533" mass="59821">MAQFDDLLLEVGEIGWYQLAVSVIIFLGWSGFGAFSMMILMFIGIDPGWTCADRSYDNVTANWNSSYSSHLTTESSAMNSTGQDVPVDTTDLCKECSSYDFKGEYSSIVTEWELVCNKAFISDTITSVQMAGVLVGYLLFGQLSDMYGRKKAYFVAFTCGISVGVAQAFTTSWIVFATCRFASGLFTGGTMVVGTVYGLEYLGPKYRHILTTLGFWPTFSLVLLAMAYYIHDWHHLLLATSIPGFAFIAAWWFLPESPRWLLSKGRFGEVSEIVKRIAKRNKKPQPDMAKFIMEYKIESSKVEQGVKYGFWDLFRTPTLTKQTLIFTTTWFSMSFIWYGIAFNVKNLPGNRFVNAAVNFATGYFRPILLIFLLRWFGRKTIVIACYLTAAVVFIPIVVIYTLGKSDDLWIAITVLSTIGSTAVDTAWSVSGLIINETYPTSIRNIGMGLASMCDAAGGILSPQMAYFSTFWEPIPYVLSCILALVCVLVNCFIDETKNKAMVDAVPDREWCLCFSRRKENNYKLSDKECESKL</sequence>
<dbReference type="Proteomes" id="UP000085678">
    <property type="component" value="Unplaced"/>
</dbReference>
<evidence type="ECO:0000256" key="1">
    <source>
        <dbReference type="ARBA" id="ARBA00004141"/>
    </source>
</evidence>
<evidence type="ECO:0000313" key="7">
    <source>
        <dbReference type="Proteomes" id="UP000085678"/>
    </source>
</evidence>
<feature type="transmembrane region" description="Helical" evidence="5">
    <location>
        <begin position="380"/>
        <end position="402"/>
    </location>
</feature>
<name>A0A1S3KEY8_LINAN</name>
<keyword evidence="2 5" id="KW-0812">Transmembrane</keyword>
<evidence type="ECO:0000259" key="6">
    <source>
        <dbReference type="PROSITE" id="PS50850"/>
    </source>
</evidence>
<feature type="domain" description="Major facilitator superfamily (MFS) profile" evidence="6">
    <location>
        <begin position="21"/>
        <end position="497"/>
    </location>
</feature>
<evidence type="ECO:0000313" key="8">
    <source>
        <dbReference type="RefSeq" id="XP_013421062.1"/>
    </source>
</evidence>
<reference evidence="8" key="1">
    <citation type="submission" date="2025-08" db="UniProtKB">
        <authorList>
            <consortium name="RefSeq"/>
        </authorList>
    </citation>
    <scope>IDENTIFICATION</scope>
    <source>
        <tissue evidence="8">Gonads</tissue>
    </source>
</reference>
<dbReference type="OrthoDB" id="10021984at2759"/>
<dbReference type="GO" id="GO:0022857">
    <property type="term" value="F:transmembrane transporter activity"/>
    <property type="evidence" value="ECO:0007669"/>
    <property type="project" value="InterPro"/>
</dbReference>
<gene>
    <name evidence="8" type="primary">LOC106181280</name>
</gene>
<dbReference type="GO" id="GO:0016020">
    <property type="term" value="C:membrane"/>
    <property type="evidence" value="ECO:0007669"/>
    <property type="project" value="UniProtKB-SubCell"/>
</dbReference>
<dbReference type="Pfam" id="PF00083">
    <property type="entry name" value="Sugar_tr"/>
    <property type="match status" value="1"/>
</dbReference>
<dbReference type="PANTHER" id="PTHR24064">
    <property type="entry name" value="SOLUTE CARRIER FAMILY 22 MEMBER"/>
    <property type="match status" value="1"/>
</dbReference>
<dbReference type="PROSITE" id="PS50850">
    <property type="entry name" value="MFS"/>
    <property type="match status" value="1"/>
</dbReference>
<dbReference type="InterPro" id="IPR036259">
    <property type="entry name" value="MFS_trans_sf"/>
</dbReference>
<evidence type="ECO:0000256" key="5">
    <source>
        <dbReference type="SAM" id="Phobius"/>
    </source>
</evidence>
<organism evidence="7 8">
    <name type="scientific">Lingula anatina</name>
    <name type="common">Brachiopod</name>
    <name type="synonym">Lingula unguis</name>
    <dbReference type="NCBI Taxonomy" id="7574"/>
    <lineage>
        <taxon>Eukaryota</taxon>
        <taxon>Metazoa</taxon>
        <taxon>Spiralia</taxon>
        <taxon>Lophotrochozoa</taxon>
        <taxon>Brachiopoda</taxon>
        <taxon>Linguliformea</taxon>
        <taxon>Lingulata</taxon>
        <taxon>Lingulida</taxon>
        <taxon>Linguloidea</taxon>
        <taxon>Lingulidae</taxon>
        <taxon>Lingula</taxon>
    </lineage>
</organism>
<dbReference type="AlphaFoldDB" id="A0A1S3KEY8"/>
<feature type="transmembrane region" description="Helical" evidence="5">
    <location>
        <begin position="152"/>
        <end position="175"/>
    </location>
</feature>
<evidence type="ECO:0000256" key="4">
    <source>
        <dbReference type="ARBA" id="ARBA00023136"/>
    </source>
</evidence>
<feature type="transmembrane region" description="Helical" evidence="5">
    <location>
        <begin position="352"/>
        <end position="373"/>
    </location>
</feature>